<protein>
    <submittedName>
        <fullName evidence="6">Alcohol dehydrogenase</fullName>
    </submittedName>
</protein>
<dbReference type="NCBIfam" id="NF041833">
    <property type="entry name" value="Fe_ADH_ErcA"/>
    <property type="match status" value="1"/>
</dbReference>
<evidence type="ECO:0000259" key="5">
    <source>
        <dbReference type="Pfam" id="PF25137"/>
    </source>
</evidence>
<dbReference type="EMBL" id="LHQS01000002">
    <property type="protein sequence ID" value="RXE56468.1"/>
    <property type="molecule type" value="Genomic_DNA"/>
</dbReference>
<dbReference type="SUPFAM" id="SSF56796">
    <property type="entry name" value="Dehydroquinate synthase-like"/>
    <property type="match status" value="1"/>
</dbReference>
<proteinExistence type="inferred from homology"/>
<evidence type="ECO:0000256" key="2">
    <source>
        <dbReference type="ARBA" id="ARBA00023002"/>
    </source>
</evidence>
<comment type="similarity">
    <text evidence="1">Belongs to the iron-containing alcohol dehydrogenase family.</text>
</comment>
<dbReference type="Pfam" id="PF00465">
    <property type="entry name" value="Fe-ADH"/>
    <property type="match status" value="1"/>
</dbReference>
<dbReference type="InterPro" id="IPR039697">
    <property type="entry name" value="Alcohol_dehydrogenase_Fe"/>
</dbReference>
<sequence length="388" mass="41211">MTPQSELELKKFVVPEFIFGSGSLDLAGRYARNFGLRKVLLVTDPGVRRAGWTERVSESLINAGISYEVFDRISPNPRAAEVMAGAEVYRATECQGIVAVGGGSPMDCAKGIGIVSSNRRSILSYEGVDQVLLPGPPLICIPTTAGSSADVSQFAIITDEREKRKIAIISKTLVPDISLLDPLPLTTMDAELTVDTGLDALCHAIEAYVSNASSPMTDLHALQAIHLLVSSLPDAVTAPDALSIRYRTMLGSLHAGLAFSNASLGAVHAMAHSLGGLLDLAHGRCNALLLEHVAAYNYDAAPERYDAIGRSLGAAPCGVGHDERRSHIQNTIASFRRSLGVGVTLSNLGVTGCDLSDLALRALNDPCMATNPRRPTHREVEMIYASAL</sequence>
<dbReference type="Pfam" id="PF25137">
    <property type="entry name" value="ADH_Fe_C"/>
    <property type="match status" value="1"/>
</dbReference>
<dbReference type="PROSITE" id="PS00060">
    <property type="entry name" value="ADH_IRON_2"/>
    <property type="match status" value="1"/>
</dbReference>
<dbReference type="InterPro" id="IPR056798">
    <property type="entry name" value="ADH_Fe_C"/>
</dbReference>
<keyword evidence="7" id="KW-1185">Reference proteome</keyword>
<evidence type="ECO:0000256" key="1">
    <source>
        <dbReference type="ARBA" id="ARBA00007358"/>
    </source>
</evidence>
<accession>A0A498H1J3</accession>
<comment type="caution">
    <text evidence="6">The sequence shown here is derived from an EMBL/GenBank/DDBJ whole genome shotgun (WGS) entry which is preliminary data.</text>
</comment>
<name>A0A498H1J3_9EURY</name>
<dbReference type="Proteomes" id="UP000290932">
    <property type="component" value="Unassembled WGS sequence"/>
</dbReference>
<dbReference type="PANTHER" id="PTHR11496">
    <property type="entry name" value="ALCOHOL DEHYDROGENASE"/>
    <property type="match status" value="1"/>
</dbReference>
<feature type="domain" description="Fe-containing alcohol dehydrogenase-like C-terminal" evidence="5">
    <location>
        <begin position="193"/>
        <end position="387"/>
    </location>
</feature>
<evidence type="ECO:0000259" key="4">
    <source>
        <dbReference type="Pfam" id="PF00465"/>
    </source>
</evidence>
<feature type="domain" description="Alcohol dehydrogenase iron-type/glycerol dehydrogenase GldA" evidence="4">
    <location>
        <begin position="16"/>
        <end position="182"/>
    </location>
</feature>
<dbReference type="PANTHER" id="PTHR11496:SF102">
    <property type="entry name" value="ALCOHOL DEHYDROGENASE 4"/>
    <property type="match status" value="1"/>
</dbReference>
<dbReference type="CDD" id="cd17814">
    <property type="entry name" value="Fe-ADH-like"/>
    <property type="match status" value="1"/>
</dbReference>
<dbReference type="InterPro" id="IPR018211">
    <property type="entry name" value="ADH_Fe_CS"/>
</dbReference>
<dbReference type="OrthoDB" id="57329at2157"/>
<dbReference type="GO" id="GO:0046872">
    <property type="term" value="F:metal ion binding"/>
    <property type="evidence" value="ECO:0007669"/>
    <property type="project" value="InterPro"/>
</dbReference>
<evidence type="ECO:0000256" key="3">
    <source>
        <dbReference type="ARBA" id="ARBA00023027"/>
    </source>
</evidence>
<dbReference type="Gene3D" id="1.20.1090.10">
    <property type="entry name" value="Dehydroquinate synthase-like - alpha domain"/>
    <property type="match status" value="1"/>
</dbReference>
<evidence type="ECO:0000313" key="7">
    <source>
        <dbReference type="Proteomes" id="UP000290932"/>
    </source>
</evidence>
<dbReference type="GO" id="GO:0004022">
    <property type="term" value="F:alcohol dehydrogenase (NAD+) activity"/>
    <property type="evidence" value="ECO:0007669"/>
    <property type="project" value="TreeGrafter"/>
</dbReference>
<keyword evidence="3" id="KW-0520">NAD</keyword>
<reference evidence="6 7" key="1">
    <citation type="journal article" date="2015" name="Int. J. Syst. Evol. Microbiol.">
        <title>Methanoculleus taiwanensis sp. nov., a methanogen isolated from deep marine sediment at the deformation front area near Taiwan.</title>
        <authorList>
            <person name="Weng C.Y."/>
            <person name="Chen S.C."/>
            <person name="Lai M.C."/>
            <person name="Wu S.Y."/>
            <person name="Lin S."/>
            <person name="Yang T.F."/>
            <person name="Chen P.C."/>
        </authorList>
    </citation>
    <scope>NUCLEOTIDE SEQUENCE [LARGE SCALE GENOMIC DNA]</scope>
    <source>
        <strain evidence="6 7">CYW4</strain>
    </source>
</reference>
<dbReference type="Gene3D" id="3.40.50.1970">
    <property type="match status" value="1"/>
</dbReference>
<evidence type="ECO:0000313" key="6">
    <source>
        <dbReference type="EMBL" id="RXE56468.1"/>
    </source>
</evidence>
<dbReference type="AlphaFoldDB" id="A0A498H1J3"/>
<organism evidence="6 7">
    <name type="scientific">Methanoculleus taiwanensis</name>
    <dbReference type="NCBI Taxonomy" id="1550565"/>
    <lineage>
        <taxon>Archaea</taxon>
        <taxon>Methanobacteriati</taxon>
        <taxon>Methanobacteriota</taxon>
        <taxon>Stenosarchaea group</taxon>
        <taxon>Methanomicrobia</taxon>
        <taxon>Methanomicrobiales</taxon>
        <taxon>Methanomicrobiaceae</taxon>
        <taxon>Methanoculleus</taxon>
    </lineage>
</organism>
<dbReference type="FunFam" id="1.20.1090.10:FF:000001">
    <property type="entry name" value="Aldehyde-alcohol dehydrogenase"/>
    <property type="match status" value="1"/>
</dbReference>
<dbReference type="FunFam" id="3.40.50.1970:FF:000003">
    <property type="entry name" value="Alcohol dehydrogenase, iron-containing"/>
    <property type="match status" value="1"/>
</dbReference>
<gene>
    <name evidence="6" type="ORF">ABH15_10375</name>
</gene>
<keyword evidence="2" id="KW-0560">Oxidoreductase</keyword>
<dbReference type="RefSeq" id="WP_128694263.1">
    <property type="nucleotide sequence ID" value="NZ_LHQS01000002.1"/>
</dbReference>
<dbReference type="InterPro" id="IPR001670">
    <property type="entry name" value="ADH_Fe/GldA"/>
</dbReference>